<protein>
    <submittedName>
        <fullName evidence="2">General stress protein</fullName>
    </submittedName>
</protein>
<evidence type="ECO:0000259" key="1">
    <source>
        <dbReference type="Pfam" id="PF16242"/>
    </source>
</evidence>
<name>A0AB37UTB4_9CYAN</name>
<dbReference type="InterPro" id="IPR052917">
    <property type="entry name" value="Stress-Dev_Protein"/>
</dbReference>
<dbReference type="AlphaFoldDB" id="A0AB37UTB4"/>
<reference evidence="2 3" key="1">
    <citation type="journal article" date="2019" name="Genome Biol. Evol.">
        <title>Day and night: Metabolic profiles and evolutionary relationships of six axenic non-marine cyanobacteria.</title>
        <authorList>
            <person name="Will S.E."/>
            <person name="Henke P."/>
            <person name="Boedeker C."/>
            <person name="Huang S."/>
            <person name="Brinkmann H."/>
            <person name="Rohde M."/>
            <person name="Jarek M."/>
            <person name="Friedl T."/>
            <person name="Seufert S."/>
            <person name="Schumacher M."/>
            <person name="Overmann J."/>
            <person name="Neumann-Schaal M."/>
            <person name="Petersen J."/>
        </authorList>
    </citation>
    <scope>NUCLEOTIDE SEQUENCE [LARGE SCALE GENOMIC DNA]</scope>
    <source>
        <strain evidence="2 3">SAG 39.79</strain>
    </source>
</reference>
<keyword evidence="3" id="KW-1185">Reference proteome</keyword>
<dbReference type="EMBL" id="RSCK01000002">
    <property type="protein sequence ID" value="RUT14382.1"/>
    <property type="molecule type" value="Genomic_DNA"/>
</dbReference>
<dbReference type="Pfam" id="PF16242">
    <property type="entry name" value="Pyrid_ox_like"/>
    <property type="match status" value="1"/>
</dbReference>
<sequence length="167" mass="19445">METTLMTSKYLIEVVKDTIESVKYCFLITINESKQAHARLVEHFNFEADMTLWFVTNAKSRKVREILNKNSVTVTFQDDSEQAYVTALGIAIVETDSYEKQKRWQEDWIVYFPAGIQSNDYVLIKFVPSRIELMNFARHVASEPLSELQPAILTKVEKTWVLEESKK</sequence>
<feature type="domain" description="General stress protein FMN-binding split barrel" evidence="1">
    <location>
        <begin position="13"/>
        <end position="130"/>
    </location>
</feature>
<evidence type="ECO:0000313" key="2">
    <source>
        <dbReference type="EMBL" id="RUT14382.1"/>
    </source>
</evidence>
<dbReference type="InterPro" id="IPR012349">
    <property type="entry name" value="Split_barrel_FMN-bd"/>
</dbReference>
<accession>A0AB37UTB4</accession>
<proteinExistence type="predicted"/>
<gene>
    <name evidence="2" type="ORF">DSM107010_04130</name>
</gene>
<evidence type="ECO:0000313" key="3">
    <source>
        <dbReference type="Proteomes" id="UP000282574"/>
    </source>
</evidence>
<dbReference type="Gene3D" id="2.30.110.10">
    <property type="entry name" value="Electron Transport, Fmn-binding Protein, Chain A"/>
    <property type="match status" value="1"/>
</dbReference>
<comment type="caution">
    <text evidence="2">The sequence shown here is derived from an EMBL/GenBank/DDBJ whole genome shotgun (WGS) entry which is preliminary data.</text>
</comment>
<dbReference type="Proteomes" id="UP000282574">
    <property type="component" value="Unassembled WGS sequence"/>
</dbReference>
<organism evidence="2 3">
    <name type="scientific">Chroococcidiopsis cubana SAG 39.79</name>
    <dbReference type="NCBI Taxonomy" id="388085"/>
    <lineage>
        <taxon>Bacteria</taxon>
        <taxon>Bacillati</taxon>
        <taxon>Cyanobacteriota</taxon>
        <taxon>Cyanophyceae</taxon>
        <taxon>Chroococcidiopsidales</taxon>
        <taxon>Chroococcidiopsidaceae</taxon>
        <taxon>Chroococcidiopsis</taxon>
    </lineage>
</organism>
<dbReference type="PANTHER" id="PTHR34818">
    <property type="entry name" value="PROTEIN BLI-3"/>
    <property type="match status" value="1"/>
</dbReference>
<dbReference type="InterPro" id="IPR038725">
    <property type="entry name" value="YdaG_split_barrel_FMN-bd"/>
</dbReference>
<dbReference type="SUPFAM" id="SSF50475">
    <property type="entry name" value="FMN-binding split barrel"/>
    <property type="match status" value="1"/>
</dbReference>
<dbReference type="PANTHER" id="PTHR34818:SF1">
    <property type="entry name" value="PROTEIN BLI-3"/>
    <property type="match status" value="1"/>
</dbReference>